<gene>
    <name evidence="2" type="ORF">GA0061102_1005134</name>
</gene>
<keyword evidence="3" id="KW-1185">Reference proteome</keyword>
<reference evidence="3" key="1">
    <citation type="submission" date="2016-08" db="EMBL/GenBank/DDBJ databases">
        <authorList>
            <person name="Varghese N."/>
            <person name="Submissions Spin"/>
        </authorList>
    </citation>
    <scope>NUCLEOTIDE SEQUENCE [LARGE SCALE GENOMIC DNA]</scope>
    <source>
        <strain evidence="3">HAMBI 2971</strain>
    </source>
</reference>
<dbReference type="Proteomes" id="UP000199435">
    <property type="component" value="Unassembled WGS sequence"/>
</dbReference>
<evidence type="ECO:0000259" key="1">
    <source>
        <dbReference type="Pfam" id="PF00144"/>
    </source>
</evidence>
<organism evidence="2 3">
    <name type="scientific">Rhizobium miluonense</name>
    <dbReference type="NCBI Taxonomy" id="411945"/>
    <lineage>
        <taxon>Bacteria</taxon>
        <taxon>Pseudomonadati</taxon>
        <taxon>Pseudomonadota</taxon>
        <taxon>Alphaproteobacteria</taxon>
        <taxon>Hyphomicrobiales</taxon>
        <taxon>Rhizobiaceae</taxon>
        <taxon>Rhizobium/Agrobacterium group</taxon>
        <taxon>Rhizobium</taxon>
    </lineage>
</organism>
<dbReference type="InterPro" id="IPR050789">
    <property type="entry name" value="Diverse_Enzym_Activities"/>
</dbReference>
<evidence type="ECO:0000313" key="3">
    <source>
        <dbReference type="Proteomes" id="UP000199435"/>
    </source>
</evidence>
<feature type="domain" description="Beta-lactamase-related" evidence="1">
    <location>
        <begin position="71"/>
        <end position="332"/>
    </location>
</feature>
<dbReference type="InterPro" id="IPR001466">
    <property type="entry name" value="Beta-lactam-related"/>
</dbReference>
<accession>A0A1C3US66</accession>
<dbReference type="PANTHER" id="PTHR43283:SF7">
    <property type="entry name" value="BETA-LACTAMASE-RELATED DOMAIN-CONTAINING PROTEIN"/>
    <property type="match status" value="1"/>
</dbReference>
<protein>
    <submittedName>
        <fullName evidence="2">CubicO group peptidase, beta-lactamase class C family</fullName>
    </submittedName>
</protein>
<dbReference type="Gene3D" id="3.40.710.10">
    <property type="entry name" value="DD-peptidase/beta-lactamase superfamily"/>
    <property type="match status" value="1"/>
</dbReference>
<dbReference type="RefSeq" id="WP_092845537.1">
    <property type="nucleotide sequence ID" value="NZ_FMAH01000005.1"/>
</dbReference>
<dbReference type="OrthoDB" id="9814204at2"/>
<dbReference type="PANTHER" id="PTHR43283">
    <property type="entry name" value="BETA-LACTAMASE-RELATED"/>
    <property type="match status" value="1"/>
</dbReference>
<sequence>MVVTQSASPFSPDGETLKALGFDPTLTRKLAAGIEAGLLRDLHVVLAARSHQVFLEYYTAGPDENWGAALGDVAFDADTLHDLRSVTKSIVSLLYGIALDKGLVPPPHAPLFEQFPEYDDLAKDAARSKITIDHALTMTLGMEWDENRPYTDPQNSEIAMENAPDRYRFVLERPLVAEPGTRWIYSGGSVALVGAIIERGSGKRLPDFAREVLFEPLNIAKFHWTAGHDGVASAASGLRLTAPDLLKIGMLLLQKGRWNGERVVSEDWIVQSFSPVISTEDGLGYGRLWFCGDAPAPALSDPCPWYAGFGNGGQRLWLMPDADIAAVVYSGKYNSWDAWITPTRVWREIILANFLRA</sequence>
<dbReference type="EMBL" id="FMAH01000005">
    <property type="protein sequence ID" value="SCB18312.1"/>
    <property type="molecule type" value="Genomic_DNA"/>
</dbReference>
<dbReference type="SUPFAM" id="SSF56601">
    <property type="entry name" value="beta-lactamase/transpeptidase-like"/>
    <property type="match status" value="1"/>
</dbReference>
<name>A0A1C3US66_9HYPH</name>
<proteinExistence type="predicted"/>
<dbReference type="STRING" id="411945.GA0061102_1005134"/>
<dbReference type="InterPro" id="IPR012338">
    <property type="entry name" value="Beta-lactam/transpept-like"/>
</dbReference>
<dbReference type="AlphaFoldDB" id="A0A1C3US66"/>
<evidence type="ECO:0000313" key="2">
    <source>
        <dbReference type="EMBL" id="SCB18312.1"/>
    </source>
</evidence>
<dbReference type="Pfam" id="PF00144">
    <property type="entry name" value="Beta-lactamase"/>
    <property type="match status" value="1"/>
</dbReference>